<dbReference type="RefSeq" id="WP_060778219.1">
    <property type="nucleotide sequence ID" value="NZ_CAJHLF010000002.1"/>
</dbReference>
<keyword evidence="9" id="KW-1185">Reference proteome</keyword>
<dbReference type="PROSITE" id="PS00687">
    <property type="entry name" value="ALDEHYDE_DEHYDR_GLU"/>
    <property type="match status" value="1"/>
</dbReference>
<evidence type="ECO:0000313" key="9">
    <source>
        <dbReference type="Proteomes" id="UP001069145"/>
    </source>
</evidence>
<dbReference type="Pfam" id="PF00171">
    <property type="entry name" value="Aldedh"/>
    <property type="match status" value="1"/>
</dbReference>
<dbReference type="Proteomes" id="UP001069145">
    <property type="component" value="Unassembled WGS sequence"/>
</dbReference>
<dbReference type="FunFam" id="3.40.309.10:FF:000012">
    <property type="entry name" value="Betaine aldehyde dehydrogenase"/>
    <property type="match status" value="1"/>
</dbReference>
<dbReference type="InterPro" id="IPR016160">
    <property type="entry name" value="Ald_DH_CS_CYS"/>
</dbReference>
<dbReference type="Gene3D" id="3.40.605.10">
    <property type="entry name" value="Aldehyde Dehydrogenase, Chain A, domain 1"/>
    <property type="match status" value="1"/>
</dbReference>
<sequence>MDIKDLKLEKRYQLLINGEWTNGSGQETIEDYSPANGEKLAEITDATEEDVNQAVVAARRAFPKWGRTDVKERAQILNQIADLIEANQERLALIETMDNGKPIRETQGADIPLAADHFRYFASVIRSEEDHFKMLDDNTLSMVLREPIGVVGQIIPWNFPFLMAAWKIAPALAAGDTIVLKPSSSTSLSILELAKLINDLLPKGVLNIITGSGSKSGEYLQHHPDIDKIAFTGSTSVGRQVGISAAENLIPATLELGGKSANIFFEDMDMEQALEGAQLGILFNQGEVCSAGSRILVQESIYDEFIGRLKEEFKKVKVGLPWEKETQLGAQASQAQHQKVSEYIQVALDEGAEIITGGHSASEGDLEKGYYFQPTLLLADNSMRVAREEIFGPVATVIKFKDVDDAIRIANDSDYGLAGGVFTKNLDTAFKVARGVRTGRIWINTYNSFEAGAPFGGYKDSGIGRETHKIILNAYTQAKNIYINFADGRSGMY</sequence>
<dbReference type="GO" id="GO:0016620">
    <property type="term" value="F:oxidoreductase activity, acting on the aldehyde or oxo group of donors, NAD or NADP as acceptor"/>
    <property type="evidence" value="ECO:0007669"/>
    <property type="project" value="InterPro"/>
</dbReference>
<dbReference type="InterPro" id="IPR015590">
    <property type="entry name" value="Aldehyde_DH_dom"/>
</dbReference>
<protein>
    <submittedName>
        <fullName evidence="7">Aldehyde dehydrogenase family protein</fullName>
    </submittedName>
</protein>
<evidence type="ECO:0000256" key="4">
    <source>
        <dbReference type="RuleBase" id="RU003345"/>
    </source>
</evidence>
<dbReference type="Proteomes" id="UP000594771">
    <property type="component" value="Chromosome"/>
</dbReference>
<feature type="active site" evidence="3">
    <location>
        <position position="255"/>
    </location>
</feature>
<dbReference type="InterPro" id="IPR016163">
    <property type="entry name" value="Ald_DH_C"/>
</dbReference>
<evidence type="ECO:0000313" key="8">
    <source>
        <dbReference type="Proteomes" id="UP000594771"/>
    </source>
</evidence>
<dbReference type="PANTHER" id="PTHR11699">
    <property type="entry name" value="ALDEHYDE DEHYDROGENASE-RELATED"/>
    <property type="match status" value="1"/>
</dbReference>
<reference evidence="6" key="2">
    <citation type="submission" date="2022-09" db="EMBL/GenBank/DDBJ databases">
        <title>Aerococcus urinae taxonomy study.</title>
        <authorList>
            <person name="Christensen J."/>
            <person name="Senneby E."/>
        </authorList>
    </citation>
    <scope>NUCLEOTIDE SEQUENCE</scope>
    <source>
        <strain evidence="6">NLD-066-U95</strain>
    </source>
</reference>
<reference evidence="7 8" key="1">
    <citation type="submission" date="2020-12" db="EMBL/GenBank/DDBJ databases">
        <title>FDA dAtabase for Regulatory Grade micrObial Sequences (FDA-ARGOS): Supporting development and validation of Infectious Disease Dx tests.</title>
        <authorList>
            <person name="Sproer C."/>
            <person name="Gronow S."/>
            <person name="Severitt S."/>
            <person name="Schroder I."/>
            <person name="Tallon L."/>
            <person name="Sadzewicz L."/>
            <person name="Zhao X."/>
            <person name="Boylan J."/>
            <person name="Ott S."/>
            <person name="Bowen H."/>
            <person name="Vavikolanu K."/>
            <person name="Mehta A."/>
            <person name="Aluvathingal J."/>
            <person name="Nadendla S."/>
            <person name="Lowell S."/>
            <person name="Myers T."/>
            <person name="Yan Y."/>
            <person name="Sichtig H."/>
        </authorList>
    </citation>
    <scope>NUCLEOTIDE SEQUENCE [LARGE SCALE GENOMIC DNA]</scope>
    <source>
        <strain evidence="7 8">FDAARGOS_911</strain>
    </source>
</reference>
<evidence type="ECO:0000256" key="2">
    <source>
        <dbReference type="ARBA" id="ARBA00023002"/>
    </source>
</evidence>
<dbReference type="InterPro" id="IPR029510">
    <property type="entry name" value="Ald_DH_CS_GLU"/>
</dbReference>
<evidence type="ECO:0000259" key="5">
    <source>
        <dbReference type="Pfam" id="PF00171"/>
    </source>
</evidence>
<keyword evidence="2 4" id="KW-0560">Oxidoreductase</keyword>
<accession>A0A0X8FED0</accession>
<evidence type="ECO:0000256" key="1">
    <source>
        <dbReference type="ARBA" id="ARBA00009986"/>
    </source>
</evidence>
<dbReference type="FunFam" id="3.40.605.10:FF:000001">
    <property type="entry name" value="Aldehyde dehydrogenase 1"/>
    <property type="match status" value="1"/>
</dbReference>
<dbReference type="Gene3D" id="3.40.309.10">
    <property type="entry name" value="Aldehyde Dehydrogenase, Chain A, domain 2"/>
    <property type="match status" value="1"/>
</dbReference>
<organism evidence="7 8">
    <name type="scientific">Aerococcus urinae</name>
    <dbReference type="NCBI Taxonomy" id="1376"/>
    <lineage>
        <taxon>Bacteria</taxon>
        <taxon>Bacillati</taxon>
        <taxon>Bacillota</taxon>
        <taxon>Bacilli</taxon>
        <taxon>Lactobacillales</taxon>
        <taxon>Aerococcaceae</taxon>
        <taxon>Aerococcus</taxon>
    </lineage>
</organism>
<dbReference type="EMBL" id="CP065662">
    <property type="protein sequence ID" value="QPS00914.1"/>
    <property type="molecule type" value="Genomic_DNA"/>
</dbReference>
<gene>
    <name evidence="7" type="ORF">I6G68_05830</name>
    <name evidence="6" type="ORF">ODY43_01105</name>
</gene>
<proteinExistence type="inferred from homology"/>
<evidence type="ECO:0000313" key="7">
    <source>
        <dbReference type="EMBL" id="QPS00914.1"/>
    </source>
</evidence>
<evidence type="ECO:0000256" key="3">
    <source>
        <dbReference type="PROSITE-ProRule" id="PRU10007"/>
    </source>
</evidence>
<dbReference type="InterPro" id="IPR016162">
    <property type="entry name" value="Ald_DH_N"/>
</dbReference>
<comment type="similarity">
    <text evidence="1 4">Belongs to the aldehyde dehydrogenase family.</text>
</comment>
<dbReference type="InterPro" id="IPR016161">
    <property type="entry name" value="Ald_DH/histidinol_DH"/>
</dbReference>
<dbReference type="OrthoDB" id="9762913at2"/>
<name>A0A0X8FED0_9LACT</name>
<dbReference type="AlphaFoldDB" id="A0A0X8FED0"/>
<dbReference type="GeneID" id="35768152"/>
<feature type="domain" description="Aldehyde dehydrogenase" evidence="5">
    <location>
        <begin position="20"/>
        <end position="481"/>
    </location>
</feature>
<dbReference type="EMBL" id="JAOTML010000001">
    <property type="protein sequence ID" value="MCY3052604.1"/>
    <property type="molecule type" value="Genomic_DNA"/>
</dbReference>
<dbReference type="PROSITE" id="PS00070">
    <property type="entry name" value="ALDEHYDE_DEHYDR_CYS"/>
    <property type="match status" value="1"/>
</dbReference>
<dbReference type="KEGG" id="aun:AWM73_04225"/>
<dbReference type="SUPFAM" id="SSF53720">
    <property type="entry name" value="ALDH-like"/>
    <property type="match status" value="1"/>
</dbReference>
<evidence type="ECO:0000313" key="6">
    <source>
        <dbReference type="EMBL" id="MCY3052604.1"/>
    </source>
</evidence>